<evidence type="ECO:0000256" key="1">
    <source>
        <dbReference type="ARBA" id="ARBA00009747"/>
    </source>
</evidence>
<proteinExistence type="inferred from homology"/>
<dbReference type="RefSeq" id="WP_005182827.1">
    <property type="nucleotide sequence ID" value="NZ_CABHXJ010000013.1"/>
</dbReference>
<comment type="catalytic activity">
    <reaction evidence="8">
        <text>L-seryl-[protein] + ATP = 3-O-(5'-adenylyl)-L-seryl-[protein] + diphosphate</text>
        <dbReference type="Rhea" id="RHEA:58120"/>
        <dbReference type="Rhea" id="RHEA-COMP:9863"/>
        <dbReference type="Rhea" id="RHEA-COMP:15073"/>
        <dbReference type="ChEBI" id="CHEBI:29999"/>
        <dbReference type="ChEBI" id="CHEBI:30616"/>
        <dbReference type="ChEBI" id="CHEBI:33019"/>
        <dbReference type="ChEBI" id="CHEBI:142516"/>
        <dbReference type="EC" id="2.7.7.108"/>
    </reaction>
</comment>
<evidence type="ECO:0000256" key="7">
    <source>
        <dbReference type="ARBA" id="ARBA00022842"/>
    </source>
</evidence>
<feature type="binding site" evidence="8">
    <location>
        <position position="193"/>
    </location>
    <ligand>
        <name>ATP</name>
        <dbReference type="ChEBI" id="CHEBI:30616"/>
    </ligand>
</feature>
<comment type="cofactor">
    <cofactor evidence="8">
        <name>Mg(2+)</name>
        <dbReference type="ChEBI" id="CHEBI:18420"/>
    </cofactor>
    <cofactor evidence="8">
        <name>Mn(2+)</name>
        <dbReference type="ChEBI" id="CHEBI:29035"/>
    </cofactor>
</comment>
<keyword evidence="6 8" id="KW-0067">ATP-binding</keyword>
<comment type="catalytic activity">
    <reaction evidence="8">
        <text>L-tyrosyl-[protein] + ATP = O-(5'-adenylyl)-L-tyrosyl-[protein] + diphosphate</text>
        <dbReference type="Rhea" id="RHEA:54288"/>
        <dbReference type="Rhea" id="RHEA-COMP:10136"/>
        <dbReference type="Rhea" id="RHEA-COMP:13846"/>
        <dbReference type="ChEBI" id="CHEBI:30616"/>
        <dbReference type="ChEBI" id="CHEBI:33019"/>
        <dbReference type="ChEBI" id="CHEBI:46858"/>
        <dbReference type="ChEBI" id="CHEBI:83624"/>
        <dbReference type="EC" id="2.7.7.108"/>
    </reaction>
</comment>
<dbReference type="AlphaFoldDB" id="A0A0T9M5M5"/>
<keyword evidence="5 8" id="KW-0547">Nucleotide-binding</keyword>
<dbReference type="InterPro" id="IPR003846">
    <property type="entry name" value="SelO"/>
</dbReference>
<feature type="region of interest" description="Disordered" evidence="9">
    <location>
        <begin position="1"/>
        <end position="26"/>
    </location>
</feature>
<comment type="catalytic activity">
    <reaction evidence="8">
        <text>L-tyrosyl-[protein] + UTP = O-(5'-uridylyl)-L-tyrosyl-[protein] + diphosphate</text>
        <dbReference type="Rhea" id="RHEA:83887"/>
        <dbReference type="Rhea" id="RHEA-COMP:10136"/>
        <dbReference type="Rhea" id="RHEA-COMP:20238"/>
        <dbReference type="ChEBI" id="CHEBI:33019"/>
        <dbReference type="ChEBI" id="CHEBI:46398"/>
        <dbReference type="ChEBI" id="CHEBI:46858"/>
        <dbReference type="ChEBI" id="CHEBI:90602"/>
    </reaction>
</comment>
<feature type="binding site" evidence="8">
    <location>
        <position position="270"/>
    </location>
    <ligand>
        <name>Mg(2+)</name>
        <dbReference type="ChEBI" id="CHEBI:18420"/>
    </ligand>
</feature>
<dbReference type="KEGG" id="yin:CH53_4126"/>
<keyword evidence="2 8" id="KW-0808">Transferase</keyword>
<dbReference type="EMBL" id="CPZJ01000005">
    <property type="protein sequence ID" value="CNF62142.1"/>
    <property type="molecule type" value="Genomic_DNA"/>
</dbReference>
<dbReference type="Pfam" id="PF02696">
    <property type="entry name" value="SelO"/>
    <property type="match status" value="1"/>
</dbReference>
<dbReference type="Proteomes" id="UP000038750">
    <property type="component" value="Unassembled WGS sequence"/>
</dbReference>
<dbReference type="NCBIfam" id="NF000658">
    <property type="entry name" value="PRK00029.1"/>
    <property type="match status" value="1"/>
</dbReference>
<dbReference type="GeneID" id="58047570"/>
<feature type="binding site" evidence="8">
    <location>
        <position position="279"/>
    </location>
    <ligand>
        <name>ATP</name>
        <dbReference type="ChEBI" id="CHEBI:30616"/>
    </ligand>
</feature>
<evidence type="ECO:0000313" key="11">
    <source>
        <dbReference type="Proteomes" id="UP000038750"/>
    </source>
</evidence>
<keyword evidence="3 8" id="KW-0548">Nucleotidyltransferase</keyword>
<feature type="binding site" evidence="8">
    <location>
        <position position="143"/>
    </location>
    <ligand>
        <name>ATP</name>
        <dbReference type="ChEBI" id="CHEBI:30616"/>
    </ligand>
</feature>
<dbReference type="PANTHER" id="PTHR32057">
    <property type="entry name" value="PROTEIN ADENYLYLTRANSFERASE SELO, MITOCHONDRIAL"/>
    <property type="match status" value="1"/>
</dbReference>
<dbReference type="HAMAP" id="MF_00692">
    <property type="entry name" value="SelO"/>
    <property type="match status" value="1"/>
</dbReference>
<feature type="binding site" evidence="8">
    <location>
        <position position="110"/>
    </location>
    <ligand>
        <name>ATP</name>
        <dbReference type="ChEBI" id="CHEBI:30616"/>
    </ligand>
</feature>
<protein>
    <recommendedName>
        <fullName evidence="8">Protein nucleotidyltransferase YdiU</fullName>
        <ecNumber evidence="8">2.7.7.-</ecNumber>
    </recommendedName>
    <alternativeName>
        <fullName evidence="8">Protein adenylyltransferase YdiU</fullName>
        <ecNumber evidence="8">2.7.7.108</ecNumber>
    </alternativeName>
    <alternativeName>
        <fullName evidence="8">Protein uridylyltransferase YdiU</fullName>
        <ecNumber evidence="8">2.7.7.-</ecNumber>
    </alternativeName>
</protein>
<dbReference type="EC" id="2.7.7.-" evidence="8"/>
<evidence type="ECO:0000256" key="4">
    <source>
        <dbReference type="ARBA" id="ARBA00022723"/>
    </source>
</evidence>
<reference evidence="10 11" key="1">
    <citation type="submission" date="2015-03" db="EMBL/GenBank/DDBJ databases">
        <authorList>
            <person name="Murphy D."/>
        </authorList>
    </citation>
    <scope>NUCLEOTIDE SEQUENCE [LARGE SCALE GENOMIC DNA]</scope>
    <source>
        <strain evidence="10 11">BR165/97</strain>
    </source>
</reference>
<keyword evidence="7 8" id="KW-0460">Magnesium</keyword>
<evidence type="ECO:0000256" key="6">
    <source>
        <dbReference type="ARBA" id="ARBA00022840"/>
    </source>
</evidence>
<accession>A0A0T9M5M5</accession>
<dbReference type="GO" id="GO:0030145">
    <property type="term" value="F:manganese ion binding"/>
    <property type="evidence" value="ECO:0007669"/>
    <property type="project" value="UniProtKB-UniRule"/>
</dbReference>
<dbReference type="GO" id="GO:0005524">
    <property type="term" value="F:ATP binding"/>
    <property type="evidence" value="ECO:0007669"/>
    <property type="project" value="UniProtKB-UniRule"/>
</dbReference>
<feature type="binding site" evidence="8">
    <location>
        <position position="200"/>
    </location>
    <ligand>
        <name>ATP</name>
        <dbReference type="ChEBI" id="CHEBI:30616"/>
    </ligand>
</feature>
<comment type="catalytic activity">
    <reaction evidence="8">
        <text>L-seryl-[protein] + UTP = O-(5'-uridylyl)-L-seryl-[protein] + diphosphate</text>
        <dbReference type="Rhea" id="RHEA:64604"/>
        <dbReference type="Rhea" id="RHEA-COMP:9863"/>
        <dbReference type="Rhea" id="RHEA-COMP:16635"/>
        <dbReference type="ChEBI" id="CHEBI:29999"/>
        <dbReference type="ChEBI" id="CHEBI:33019"/>
        <dbReference type="ChEBI" id="CHEBI:46398"/>
        <dbReference type="ChEBI" id="CHEBI:156051"/>
    </reaction>
</comment>
<comment type="catalytic activity">
    <reaction evidence="8">
        <text>L-threonyl-[protein] + ATP = 3-O-(5'-adenylyl)-L-threonyl-[protein] + diphosphate</text>
        <dbReference type="Rhea" id="RHEA:54292"/>
        <dbReference type="Rhea" id="RHEA-COMP:11060"/>
        <dbReference type="Rhea" id="RHEA-COMP:13847"/>
        <dbReference type="ChEBI" id="CHEBI:30013"/>
        <dbReference type="ChEBI" id="CHEBI:30616"/>
        <dbReference type="ChEBI" id="CHEBI:33019"/>
        <dbReference type="ChEBI" id="CHEBI:138113"/>
        <dbReference type="EC" id="2.7.7.108"/>
    </reaction>
</comment>
<dbReference type="eggNOG" id="COG0397">
    <property type="taxonomic scope" value="Bacteria"/>
</dbReference>
<name>A0A0T9M5M5_YERIN</name>
<keyword evidence="8" id="KW-0464">Manganese</keyword>
<evidence type="ECO:0000313" key="10">
    <source>
        <dbReference type="EMBL" id="CNF62142.1"/>
    </source>
</evidence>
<evidence type="ECO:0000256" key="8">
    <source>
        <dbReference type="HAMAP-Rule" id="MF_00692"/>
    </source>
</evidence>
<evidence type="ECO:0000256" key="3">
    <source>
        <dbReference type="ARBA" id="ARBA00022695"/>
    </source>
</evidence>
<organism evidence="10 11">
    <name type="scientific">Yersinia intermedia</name>
    <dbReference type="NCBI Taxonomy" id="631"/>
    <lineage>
        <taxon>Bacteria</taxon>
        <taxon>Pseudomonadati</taxon>
        <taxon>Pseudomonadota</taxon>
        <taxon>Gammaproteobacteria</taxon>
        <taxon>Enterobacterales</taxon>
        <taxon>Yersiniaceae</taxon>
        <taxon>Yersinia</taxon>
    </lineage>
</organism>
<feature type="binding site" evidence="8">
    <location>
        <position position="107"/>
    </location>
    <ligand>
        <name>ATP</name>
        <dbReference type="ChEBI" id="CHEBI:30616"/>
    </ligand>
</feature>
<dbReference type="GO" id="GO:0070733">
    <property type="term" value="F:AMPylase activity"/>
    <property type="evidence" value="ECO:0007669"/>
    <property type="project" value="UniProtKB-EC"/>
</dbReference>
<comment type="catalytic activity">
    <reaction evidence="8">
        <text>L-histidyl-[protein] + UTP = N(tele)-(5'-uridylyl)-L-histidyl-[protein] + diphosphate</text>
        <dbReference type="Rhea" id="RHEA:83891"/>
        <dbReference type="Rhea" id="RHEA-COMP:9745"/>
        <dbReference type="Rhea" id="RHEA-COMP:20239"/>
        <dbReference type="ChEBI" id="CHEBI:29979"/>
        <dbReference type="ChEBI" id="CHEBI:33019"/>
        <dbReference type="ChEBI" id="CHEBI:46398"/>
        <dbReference type="ChEBI" id="CHEBI:233474"/>
    </reaction>
</comment>
<keyword evidence="4 8" id="KW-0479">Metal-binding</keyword>
<feature type="binding site" evidence="8">
    <location>
        <position position="109"/>
    </location>
    <ligand>
        <name>ATP</name>
        <dbReference type="ChEBI" id="CHEBI:30616"/>
    </ligand>
</feature>
<dbReference type="PANTHER" id="PTHR32057:SF14">
    <property type="entry name" value="PROTEIN ADENYLYLTRANSFERASE SELO, MITOCHONDRIAL"/>
    <property type="match status" value="1"/>
</dbReference>
<feature type="binding site" evidence="8">
    <location>
        <position position="279"/>
    </location>
    <ligand>
        <name>Mg(2+)</name>
        <dbReference type="ChEBI" id="CHEBI:18420"/>
    </ligand>
</feature>
<comment type="function">
    <text evidence="8">Nucleotidyltransferase involved in the post-translational modification of proteins. It can catalyze the addition of adenosine monophosphate (AMP) or uridine monophosphate (UMP) to a protein, resulting in modifications known as AMPylation and UMPylation.</text>
</comment>
<feature type="binding site" evidence="8">
    <location>
        <position position="142"/>
    </location>
    <ligand>
        <name>ATP</name>
        <dbReference type="ChEBI" id="CHEBI:30616"/>
    </ligand>
</feature>
<evidence type="ECO:0000256" key="9">
    <source>
        <dbReference type="SAM" id="MobiDB-lite"/>
    </source>
</evidence>
<comment type="similarity">
    <text evidence="1 8">Belongs to the SELO family.</text>
</comment>
<evidence type="ECO:0000256" key="5">
    <source>
        <dbReference type="ARBA" id="ARBA00022741"/>
    </source>
</evidence>
<evidence type="ECO:0000256" key="2">
    <source>
        <dbReference type="ARBA" id="ARBA00022679"/>
    </source>
</evidence>
<dbReference type="EC" id="2.7.7.108" evidence="8"/>
<feature type="binding site" evidence="8">
    <location>
        <position position="130"/>
    </location>
    <ligand>
        <name>ATP</name>
        <dbReference type="ChEBI" id="CHEBI:30616"/>
    </ligand>
</feature>
<feature type="active site" description="Proton acceptor" evidence="8">
    <location>
        <position position="269"/>
    </location>
</feature>
<dbReference type="STRING" id="631.CH53_4126"/>
<gene>
    <name evidence="8" type="primary">ydiU</name>
    <name evidence="8" type="synonym">selO</name>
    <name evidence="10" type="ORF">ERS008530_01692</name>
</gene>
<dbReference type="GO" id="GO:0000287">
    <property type="term" value="F:magnesium ion binding"/>
    <property type="evidence" value="ECO:0007669"/>
    <property type="project" value="UniProtKB-UniRule"/>
</dbReference>
<sequence length="503" mass="56979">MTSFKGIESDSSSKAENPSEFEDAPQFNNSYGQQLSGFYTYLQPTPLRGAHLLYHSAPLAQELGLDESWFSLPKAAIWAGEALLSGMEPLAQVYSGHQFGVWAGQLGDGRGILLGEQQLSDGRSMDWHLKGAGLTPYSRMGDGRAVLRSVVREFLASEALHHLGIPTSRALTIVTSEHPVYREQAERGAMLLRVAESHVRFGHFEHFYYRQQPAQVKQLADYVIARHWPQCVGQAECYLLWFTDVVKRTARLIAQWQTIGFAHGVMNTDNMSILGITMDYGPFGFLDDYVPGYICNHSDHQGRYAFDNQPAVALWNLHRLGQALSGLMSVEQLQLALSAYEPELMAAYGQQMRAKLGFVESSSQDNELLTELLSLMTQEGRDYTRTFRLLSQVEMHSAQSPLRDDFIDRAGFDSWYSRYRARLQQEPIDDAQRQYLMKAVNPKYILRNYLAQQAIDHAEKDDIQPLQRLHQALQHPFAEQPEFDDLAKLPPDWGKHLEISCSS</sequence>